<dbReference type="EMBL" id="CADCVF010000019">
    <property type="protein sequence ID" value="CAA9450398.1"/>
    <property type="molecule type" value="Genomic_DNA"/>
</dbReference>
<accession>A0A6J4QNT0</accession>
<organism evidence="2">
    <name type="scientific">uncultured Rubrobacteraceae bacterium</name>
    <dbReference type="NCBI Taxonomy" id="349277"/>
    <lineage>
        <taxon>Bacteria</taxon>
        <taxon>Bacillati</taxon>
        <taxon>Actinomycetota</taxon>
        <taxon>Rubrobacteria</taxon>
        <taxon>Rubrobacterales</taxon>
        <taxon>Rubrobacteraceae</taxon>
        <taxon>environmental samples</taxon>
    </lineage>
</organism>
<proteinExistence type="predicted"/>
<evidence type="ECO:0000256" key="1">
    <source>
        <dbReference type="SAM" id="MobiDB-lite"/>
    </source>
</evidence>
<feature type="region of interest" description="Disordered" evidence="1">
    <location>
        <begin position="23"/>
        <end position="42"/>
    </location>
</feature>
<dbReference type="AlphaFoldDB" id="A0A6J4QNT0"/>
<protein>
    <submittedName>
        <fullName evidence="2">Uncharacterized protein</fullName>
    </submittedName>
</protein>
<name>A0A6J4QNT0_9ACTN</name>
<evidence type="ECO:0000313" key="2">
    <source>
        <dbReference type="EMBL" id="CAA9450398.1"/>
    </source>
</evidence>
<gene>
    <name evidence="2" type="ORF">AVDCRST_MAG58-749</name>
</gene>
<reference evidence="2" key="1">
    <citation type="submission" date="2020-02" db="EMBL/GenBank/DDBJ databases">
        <authorList>
            <person name="Meier V. D."/>
        </authorList>
    </citation>
    <scope>NUCLEOTIDE SEQUENCE</scope>
    <source>
        <strain evidence="2">AVDCRST_MAG58</strain>
    </source>
</reference>
<feature type="compositionally biased region" description="Polar residues" evidence="1">
    <location>
        <begin position="33"/>
        <end position="42"/>
    </location>
</feature>
<sequence length="42" mass="4711">MASRIINARLIAQKFEALLKMYRHPDGHESGPAPSSTMPQME</sequence>